<keyword evidence="3" id="KW-0687">Ribonucleoprotein</keyword>
<dbReference type="Gene3D" id="3.40.5.10">
    <property type="entry name" value="Ribosomal protein L9, N-terminal domain"/>
    <property type="match status" value="1"/>
</dbReference>
<proteinExistence type="inferred from homology"/>
<evidence type="ECO:0000313" key="7">
    <source>
        <dbReference type="Proteomes" id="UP000887578"/>
    </source>
</evidence>
<dbReference type="Pfam" id="PF01281">
    <property type="entry name" value="Ribosomal_L9_N"/>
    <property type="match status" value="1"/>
</dbReference>
<dbReference type="InterPro" id="IPR009027">
    <property type="entry name" value="Ribosomal_bL9/RNase_H1_N"/>
</dbReference>
<dbReference type="Proteomes" id="UP000887578">
    <property type="component" value="Unplaced"/>
</dbReference>
<evidence type="ECO:0000256" key="3">
    <source>
        <dbReference type="ARBA" id="ARBA00023274"/>
    </source>
</evidence>
<evidence type="ECO:0000256" key="4">
    <source>
        <dbReference type="ARBA" id="ARBA00035194"/>
    </source>
</evidence>
<evidence type="ECO:0000256" key="1">
    <source>
        <dbReference type="ARBA" id="ARBA00010605"/>
    </source>
</evidence>
<evidence type="ECO:0000256" key="2">
    <source>
        <dbReference type="ARBA" id="ARBA00022980"/>
    </source>
</evidence>
<accession>A0A914QDC3</accession>
<dbReference type="WBParaSite" id="PDA_v2.g29293.t1">
    <property type="protein sequence ID" value="PDA_v2.g29293.t1"/>
    <property type="gene ID" value="PDA_v2.g29293"/>
</dbReference>
<comment type="similarity">
    <text evidence="1">Belongs to the bacterial ribosomal protein bL9 family.</text>
</comment>
<name>A0A914QDC3_9BILA</name>
<evidence type="ECO:0000313" key="8">
    <source>
        <dbReference type="WBParaSite" id="PDA_v2.g29293.t1"/>
    </source>
</evidence>
<evidence type="ECO:0000259" key="6">
    <source>
        <dbReference type="Pfam" id="PF01281"/>
    </source>
</evidence>
<dbReference type="GO" id="GO:1990904">
    <property type="term" value="C:ribonucleoprotein complex"/>
    <property type="evidence" value="ECO:0007669"/>
    <property type="project" value="UniProtKB-KW"/>
</dbReference>
<dbReference type="InterPro" id="IPR036935">
    <property type="entry name" value="Ribosomal_bL9_N_sf"/>
</dbReference>
<protein>
    <recommendedName>
        <fullName evidence="4">Large ribosomal subunit protein bL9m</fullName>
    </recommendedName>
    <alternativeName>
        <fullName evidence="5">39S ribosomal protein L9, mitochondrial</fullName>
    </alternativeName>
</protein>
<reference evidence="8" key="1">
    <citation type="submission" date="2022-11" db="UniProtKB">
        <authorList>
            <consortium name="WormBaseParasite"/>
        </authorList>
    </citation>
    <scope>IDENTIFICATION</scope>
</reference>
<keyword evidence="7" id="KW-1185">Reference proteome</keyword>
<sequence>MNPICSKFIKPTVNTICRRIALTQTRNTYIFRHVYVPPVTPEGQHQRPPTELQNYRKYELVEEETEKPAGPLKVILLQDVEGIGHQFDIVEVDRDVARNDLLITKKAAYASPFDLKYYGDMKERMKEELAKRVRIPYEYLKIGRELQKLVVPLHVSMDNPWTLNRSIVTASLRQMGVDVLDNGVFLPKETISGPNFDYEAKLTRFYVVINKQYVVPMIGRISHISADESKQALYPDAAKQPSEEQLRKFGIKPETPYFHSSPEIDENFVVVDLMNSRKKQ</sequence>
<dbReference type="InterPro" id="IPR020070">
    <property type="entry name" value="Ribosomal_bL9_N"/>
</dbReference>
<evidence type="ECO:0000256" key="5">
    <source>
        <dbReference type="ARBA" id="ARBA00035381"/>
    </source>
</evidence>
<feature type="domain" description="Ribosomal protein L9" evidence="6">
    <location>
        <begin position="73"/>
        <end position="117"/>
    </location>
</feature>
<dbReference type="GO" id="GO:0005840">
    <property type="term" value="C:ribosome"/>
    <property type="evidence" value="ECO:0007669"/>
    <property type="project" value="UniProtKB-KW"/>
</dbReference>
<dbReference type="GO" id="GO:0006412">
    <property type="term" value="P:translation"/>
    <property type="evidence" value="ECO:0007669"/>
    <property type="project" value="InterPro"/>
</dbReference>
<dbReference type="PANTHER" id="PTHR21368">
    <property type="entry name" value="50S RIBOSOMAL PROTEIN L9"/>
    <property type="match status" value="1"/>
</dbReference>
<dbReference type="InterPro" id="IPR000244">
    <property type="entry name" value="Ribosomal_bL9"/>
</dbReference>
<organism evidence="7 8">
    <name type="scientific">Panagrolaimus davidi</name>
    <dbReference type="NCBI Taxonomy" id="227884"/>
    <lineage>
        <taxon>Eukaryota</taxon>
        <taxon>Metazoa</taxon>
        <taxon>Ecdysozoa</taxon>
        <taxon>Nematoda</taxon>
        <taxon>Chromadorea</taxon>
        <taxon>Rhabditida</taxon>
        <taxon>Tylenchina</taxon>
        <taxon>Panagrolaimomorpha</taxon>
        <taxon>Panagrolaimoidea</taxon>
        <taxon>Panagrolaimidae</taxon>
        <taxon>Panagrolaimus</taxon>
    </lineage>
</organism>
<dbReference type="SUPFAM" id="SSF55658">
    <property type="entry name" value="L9 N-domain-like"/>
    <property type="match status" value="1"/>
</dbReference>
<dbReference type="GO" id="GO:0003735">
    <property type="term" value="F:structural constituent of ribosome"/>
    <property type="evidence" value="ECO:0007669"/>
    <property type="project" value="InterPro"/>
</dbReference>
<keyword evidence="2" id="KW-0689">Ribosomal protein</keyword>
<dbReference type="AlphaFoldDB" id="A0A914QDC3"/>